<evidence type="ECO:0000256" key="2">
    <source>
        <dbReference type="ARBA" id="ARBA00022448"/>
    </source>
</evidence>
<dbReference type="EMBL" id="PQFZ01000024">
    <property type="protein sequence ID" value="POR46514.1"/>
    <property type="molecule type" value="Genomic_DNA"/>
</dbReference>
<dbReference type="Proteomes" id="UP000236919">
    <property type="component" value="Unassembled WGS sequence"/>
</dbReference>
<evidence type="ECO:0000256" key="1">
    <source>
        <dbReference type="ARBA" id="ARBA00004651"/>
    </source>
</evidence>
<organism evidence="9 10">
    <name type="scientific">Bosea psychrotolerans</name>
    <dbReference type="NCBI Taxonomy" id="1871628"/>
    <lineage>
        <taxon>Bacteria</taxon>
        <taxon>Pseudomonadati</taxon>
        <taxon>Pseudomonadota</taxon>
        <taxon>Alphaproteobacteria</taxon>
        <taxon>Hyphomicrobiales</taxon>
        <taxon>Boseaceae</taxon>
        <taxon>Bosea</taxon>
    </lineage>
</organism>
<dbReference type="PANTHER" id="PTHR30465">
    <property type="entry name" value="INNER MEMBRANE ABC TRANSPORTER"/>
    <property type="match status" value="1"/>
</dbReference>
<dbReference type="Gene3D" id="1.10.3720.10">
    <property type="entry name" value="MetI-like"/>
    <property type="match status" value="1"/>
</dbReference>
<dbReference type="Pfam" id="PF00528">
    <property type="entry name" value="BPD_transp_1"/>
    <property type="match status" value="1"/>
</dbReference>
<evidence type="ECO:0000256" key="6">
    <source>
        <dbReference type="ARBA" id="ARBA00023136"/>
    </source>
</evidence>
<feature type="transmembrane region" description="Helical" evidence="7">
    <location>
        <begin position="116"/>
        <end position="139"/>
    </location>
</feature>
<feature type="transmembrane region" description="Helical" evidence="7">
    <location>
        <begin position="151"/>
        <end position="172"/>
    </location>
</feature>
<feature type="transmembrane region" description="Helical" evidence="7">
    <location>
        <begin position="308"/>
        <end position="328"/>
    </location>
</feature>
<comment type="similarity">
    <text evidence="7">Belongs to the binding-protein-dependent transport system permease family.</text>
</comment>
<comment type="subcellular location">
    <subcellularLocation>
        <location evidence="1 7">Cell membrane</location>
        <topology evidence="1 7">Multi-pass membrane protein</topology>
    </subcellularLocation>
</comment>
<dbReference type="SUPFAM" id="SSF161098">
    <property type="entry name" value="MetI-like"/>
    <property type="match status" value="1"/>
</dbReference>
<evidence type="ECO:0000256" key="4">
    <source>
        <dbReference type="ARBA" id="ARBA00022692"/>
    </source>
</evidence>
<dbReference type="GO" id="GO:0005886">
    <property type="term" value="C:plasma membrane"/>
    <property type="evidence" value="ECO:0007669"/>
    <property type="project" value="UniProtKB-SubCell"/>
</dbReference>
<gene>
    <name evidence="9" type="ORF">CYD53_12442</name>
</gene>
<evidence type="ECO:0000256" key="3">
    <source>
        <dbReference type="ARBA" id="ARBA00022475"/>
    </source>
</evidence>
<dbReference type="InterPro" id="IPR045621">
    <property type="entry name" value="BPD_transp_1_N"/>
</dbReference>
<evidence type="ECO:0000256" key="5">
    <source>
        <dbReference type="ARBA" id="ARBA00022989"/>
    </source>
</evidence>
<dbReference type="OrthoDB" id="9807402at2"/>
<dbReference type="InterPro" id="IPR035906">
    <property type="entry name" value="MetI-like_sf"/>
</dbReference>
<dbReference type="RefSeq" id="WP_103721053.1">
    <property type="nucleotide sequence ID" value="NZ_PQFZ01000024.1"/>
</dbReference>
<keyword evidence="6 7" id="KW-0472">Membrane</keyword>
<keyword evidence="10" id="KW-1185">Reference proteome</keyword>
<accession>A0A2S4LVQ7</accession>
<keyword evidence="5 7" id="KW-1133">Transmembrane helix</keyword>
<sequence length="335" mass="37670">MFQYTLRRLLVAIPTLLLISLVIFLLLGLAPGDPMAQLPLTIPPEVKEKMRQSLGLGDPLMLRYLLWLKQFFWIEPLHVLDTVFGLNLAGDSQRVMSWQSRAPVADIIALRLPQTLWVVGLAYLVGIAIALPIGILSAYRQHSWFDQLGTFLSMIGFSVPTFFTGVVLIVIFSVELHWFPSLYDTTLKVTDWNSFLMQLRQMVLPVMVLALYNASQISRFMRASMLDNLRQDYVRTARANGLSERVVVLVHVLRNSMIPVVTVIAIGVPQIFGGAIITEQVFKVNGIGELLISSIQANDVPMVQTLTFIFAVLIVLFNLVADILYGVLDPRIRYD</sequence>
<evidence type="ECO:0000259" key="8">
    <source>
        <dbReference type="PROSITE" id="PS50928"/>
    </source>
</evidence>
<feature type="domain" description="ABC transmembrane type-1" evidence="8">
    <location>
        <begin position="112"/>
        <end position="321"/>
    </location>
</feature>
<keyword evidence="3" id="KW-1003">Cell membrane</keyword>
<evidence type="ECO:0000313" key="9">
    <source>
        <dbReference type="EMBL" id="POR46514.1"/>
    </source>
</evidence>
<name>A0A2S4LVQ7_9HYPH</name>
<keyword evidence="4 7" id="KW-0812">Transmembrane</keyword>
<dbReference type="CDD" id="cd06261">
    <property type="entry name" value="TM_PBP2"/>
    <property type="match status" value="1"/>
</dbReference>
<evidence type="ECO:0000313" key="10">
    <source>
        <dbReference type="Proteomes" id="UP000236919"/>
    </source>
</evidence>
<feature type="transmembrane region" description="Helical" evidence="7">
    <location>
        <begin position="192"/>
        <end position="212"/>
    </location>
</feature>
<comment type="caution">
    <text evidence="9">The sequence shown here is derived from an EMBL/GenBank/DDBJ whole genome shotgun (WGS) entry which is preliminary data.</text>
</comment>
<dbReference type="PANTHER" id="PTHR30465:SF97">
    <property type="entry name" value="OPPB IN A BINDING PROTEIN-DEPENDENT TRANSPORT SYSTEM"/>
    <property type="match status" value="1"/>
</dbReference>
<dbReference type="Pfam" id="PF19300">
    <property type="entry name" value="BPD_transp_1_N"/>
    <property type="match status" value="1"/>
</dbReference>
<dbReference type="GO" id="GO:0055085">
    <property type="term" value="P:transmembrane transport"/>
    <property type="evidence" value="ECO:0007669"/>
    <property type="project" value="InterPro"/>
</dbReference>
<dbReference type="InterPro" id="IPR000515">
    <property type="entry name" value="MetI-like"/>
</dbReference>
<dbReference type="PROSITE" id="PS50928">
    <property type="entry name" value="ABC_TM1"/>
    <property type="match status" value="1"/>
</dbReference>
<keyword evidence="2 7" id="KW-0813">Transport</keyword>
<dbReference type="AlphaFoldDB" id="A0A2S4LVQ7"/>
<evidence type="ECO:0000256" key="7">
    <source>
        <dbReference type="RuleBase" id="RU363032"/>
    </source>
</evidence>
<proteinExistence type="inferred from homology"/>
<reference evidence="9 10" key="1">
    <citation type="submission" date="2018-01" db="EMBL/GenBank/DDBJ databases">
        <title>Genomic Encyclopedia of Type Strains, Phase III (KMG-III): the genomes of soil and plant-associated and newly described type strains.</title>
        <authorList>
            <person name="Whitman W."/>
        </authorList>
    </citation>
    <scope>NUCLEOTIDE SEQUENCE [LARGE SCALE GENOMIC DNA]</scope>
    <source>
        <strain evidence="9 10">1131</strain>
    </source>
</reference>
<protein>
    <submittedName>
        <fullName evidence="9">Peptide/nickel transport system permease protein</fullName>
    </submittedName>
</protein>
<feature type="transmembrane region" description="Helical" evidence="7">
    <location>
        <begin position="257"/>
        <end position="277"/>
    </location>
</feature>